<dbReference type="KEGG" id="ctp:CTRG_00074"/>
<dbReference type="RefSeq" id="XP_002545293.1">
    <property type="nucleotide sequence ID" value="XM_002545247.1"/>
</dbReference>
<protein>
    <submittedName>
        <fullName evidence="2">Uncharacterized protein</fullName>
    </submittedName>
</protein>
<dbReference type="EMBL" id="GG692395">
    <property type="protein sequence ID" value="EER35335.1"/>
    <property type="molecule type" value="Genomic_DNA"/>
</dbReference>
<organism evidence="2 3">
    <name type="scientific">Candida tropicalis (strain ATCC MYA-3404 / T1)</name>
    <name type="common">Yeast</name>
    <dbReference type="NCBI Taxonomy" id="294747"/>
    <lineage>
        <taxon>Eukaryota</taxon>
        <taxon>Fungi</taxon>
        <taxon>Dikarya</taxon>
        <taxon>Ascomycota</taxon>
        <taxon>Saccharomycotina</taxon>
        <taxon>Pichiomycetes</taxon>
        <taxon>Debaryomycetaceae</taxon>
        <taxon>Candida/Lodderomyces clade</taxon>
        <taxon>Candida</taxon>
    </lineage>
</organism>
<sequence>MNLEGKKSGRTEKLNKKKKKKLYENIKGHHCDLNIYSPINKKLEFIMSHQEEIESPLTSLQPDIQPQTTTTTSTSKSKKKKQRKPQTEEEYAFQVSRWNETGPTINTDTWLFENLEELNVDVKIDRLKLLHAVELAYYQKDYEKCLELLKLGEKMYNVDFDEVGECITNDYKNSQKQVKWNKKVERNIMELYNIKKKCINKLG</sequence>
<gene>
    <name evidence="2" type="ORF">CTRG_00074</name>
</gene>
<name>C5M1Y5_CANTT</name>
<accession>C5M1Y5</accession>
<dbReference type="OrthoDB" id="4082971at2759"/>
<proteinExistence type="predicted"/>
<evidence type="ECO:0000313" key="3">
    <source>
        <dbReference type="Proteomes" id="UP000002037"/>
    </source>
</evidence>
<feature type="compositionally biased region" description="Basic and acidic residues" evidence="1">
    <location>
        <begin position="1"/>
        <end position="14"/>
    </location>
</feature>
<evidence type="ECO:0000313" key="2">
    <source>
        <dbReference type="EMBL" id="EER35335.1"/>
    </source>
</evidence>
<feature type="compositionally biased region" description="Polar residues" evidence="1">
    <location>
        <begin position="56"/>
        <end position="67"/>
    </location>
</feature>
<dbReference type="Proteomes" id="UP000002037">
    <property type="component" value="Unassembled WGS sequence"/>
</dbReference>
<dbReference type="eggNOG" id="ENOG502S12S">
    <property type="taxonomic scope" value="Eukaryota"/>
</dbReference>
<feature type="region of interest" description="Disordered" evidence="1">
    <location>
        <begin position="1"/>
        <end position="21"/>
    </location>
</feature>
<evidence type="ECO:0000256" key="1">
    <source>
        <dbReference type="SAM" id="MobiDB-lite"/>
    </source>
</evidence>
<dbReference type="HOGENOM" id="CLU_1348759_0_0_1"/>
<dbReference type="AlphaFoldDB" id="C5M1Y5"/>
<reference evidence="2 3" key="1">
    <citation type="journal article" date="2009" name="Nature">
        <title>Evolution of pathogenicity and sexual reproduction in eight Candida genomes.</title>
        <authorList>
            <person name="Butler G."/>
            <person name="Rasmussen M.D."/>
            <person name="Lin M.F."/>
            <person name="Santos M.A."/>
            <person name="Sakthikumar S."/>
            <person name="Munro C.A."/>
            <person name="Rheinbay E."/>
            <person name="Grabherr M."/>
            <person name="Forche A."/>
            <person name="Reedy J.L."/>
            <person name="Agrafioti I."/>
            <person name="Arnaud M.B."/>
            <person name="Bates S."/>
            <person name="Brown A.J."/>
            <person name="Brunke S."/>
            <person name="Costanzo M.C."/>
            <person name="Fitzpatrick D.A."/>
            <person name="de Groot P.W."/>
            <person name="Harris D."/>
            <person name="Hoyer L.L."/>
            <person name="Hube B."/>
            <person name="Klis F.M."/>
            <person name="Kodira C."/>
            <person name="Lennard N."/>
            <person name="Logue M.E."/>
            <person name="Martin R."/>
            <person name="Neiman A.M."/>
            <person name="Nikolaou E."/>
            <person name="Quail M.A."/>
            <person name="Quinn J."/>
            <person name="Santos M.C."/>
            <person name="Schmitzberger F.F."/>
            <person name="Sherlock G."/>
            <person name="Shah P."/>
            <person name="Silverstein K.A."/>
            <person name="Skrzypek M.S."/>
            <person name="Soll D."/>
            <person name="Staggs R."/>
            <person name="Stansfield I."/>
            <person name="Stumpf M.P."/>
            <person name="Sudbery P.E."/>
            <person name="Srikantha T."/>
            <person name="Zeng Q."/>
            <person name="Berman J."/>
            <person name="Berriman M."/>
            <person name="Heitman J."/>
            <person name="Gow N.A."/>
            <person name="Lorenz M.C."/>
            <person name="Birren B.W."/>
            <person name="Kellis M."/>
            <person name="Cuomo C.A."/>
        </authorList>
    </citation>
    <scope>NUCLEOTIDE SEQUENCE [LARGE SCALE GENOMIC DNA]</scope>
    <source>
        <strain evidence="3">ATCC MYA-3404 / T1</strain>
    </source>
</reference>
<dbReference type="GeneID" id="8297291"/>
<feature type="region of interest" description="Disordered" evidence="1">
    <location>
        <begin position="56"/>
        <end position="90"/>
    </location>
</feature>
<keyword evidence="3" id="KW-1185">Reference proteome</keyword>
<dbReference type="VEuPathDB" id="FungiDB:CTRG_00074"/>